<keyword evidence="2" id="KW-0378">Hydrolase</keyword>
<proteinExistence type="predicted"/>
<dbReference type="RefSeq" id="YP_009448750.1">
    <property type="nucleotide sequence ID" value="NC_036594.1"/>
</dbReference>
<evidence type="ECO:0000256" key="1">
    <source>
        <dbReference type="SAM" id="MobiDB-lite"/>
    </source>
</evidence>
<dbReference type="InterPro" id="IPR023292">
    <property type="entry name" value="NTP_PyroPHydrolase-like_dom_sf"/>
</dbReference>
<dbReference type="GO" id="GO:0016787">
    <property type="term" value="F:hydrolase activity"/>
    <property type="evidence" value="ECO:0007669"/>
    <property type="project" value="UniProtKB-KW"/>
</dbReference>
<dbReference type="GeneID" id="35382344"/>
<protein>
    <submittedName>
        <fullName evidence="2">Phosphoribosyl-ATP pyrophosphohydrolase</fullName>
    </submittedName>
</protein>
<feature type="compositionally biased region" description="Basic and acidic residues" evidence="1">
    <location>
        <begin position="1"/>
        <end position="11"/>
    </location>
</feature>
<dbReference type="Pfam" id="PF01503">
    <property type="entry name" value="PRA-PH"/>
    <property type="match status" value="1"/>
</dbReference>
<sequence>MSHSLKVKEFTEGSTGKQCPKTPQLMSKNEVGFLFSMVKSEMVELAQTVCDSSEEAVQLFNNANCRDVNNNYSKPSLESELISEQADAMVDAWYYMLNAAAKKGMNLDRIFDVVHDANMSKRFSDGTFHRREDGKVIKPDGWKEPDTHGEIQRQLQHGSWN</sequence>
<gene>
    <name evidence="2" type="ORF">ORPV_544</name>
</gene>
<dbReference type="OrthoDB" id="14595at10239"/>
<dbReference type="InterPro" id="IPR021130">
    <property type="entry name" value="PRib-ATP_PPHydrolase-like"/>
</dbReference>
<reference evidence="2" key="1">
    <citation type="submission" date="2017-08" db="EMBL/GenBank/DDBJ databases">
        <authorList>
            <consortium name="Urmite Genomes"/>
        </authorList>
    </citation>
    <scope>NUCLEOTIDE SEQUENCE [LARGE SCALE GENOMIC DNA]</scope>
    <source>
        <strain evidence="2">IHUMI-LCC2</strain>
    </source>
</reference>
<feature type="region of interest" description="Disordered" evidence="1">
    <location>
        <begin position="138"/>
        <end position="161"/>
    </location>
</feature>
<organism evidence="2">
    <name type="scientific">Orpheovirus IHUMI-LCC2</name>
    <dbReference type="NCBI Taxonomy" id="2023057"/>
    <lineage>
        <taxon>Viruses</taxon>
        <taxon>Varidnaviria</taxon>
        <taxon>Bamfordvirae</taxon>
        <taxon>Nucleocytoviricota</taxon>
        <taxon>Megaviricetes</taxon>
        <taxon>Pimascovirales</taxon>
        <taxon>Ocovirineae</taxon>
        <taxon>Orpheoviridae</taxon>
        <taxon>Alphaorpheovirus</taxon>
        <taxon>Alphaorpheovirus massiliense</taxon>
    </lineage>
</organism>
<name>A0A2I2L4I7_9VIRU</name>
<dbReference type="Gene3D" id="1.10.3420.10">
    <property type="entry name" value="putative ntp pyrophosphohydrolase like domain"/>
    <property type="match status" value="1"/>
</dbReference>
<dbReference type="KEGG" id="vg:35382344"/>
<evidence type="ECO:0000313" key="2">
    <source>
        <dbReference type="EMBL" id="SNW62448.1"/>
    </source>
</evidence>
<keyword evidence="3" id="KW-1185">Reference proteome</keyword>
<feature type="region of interest" description="Disordered" evidence="1">
    <location>
        <begin position="1"/>
        <end position="22"/>
    </location>
</feature>
<dbReference type="EMBL" id="LT906555">
    <property type="protein sequence ID" value="SNW62448.1"/>
    <property type="molecule type" value="Genomic_DNA"/>
</dbReference>
<accession>A0A2I2L4I7</accession>
<feature type="compositionally biased region" description="Basic and acidic residues" evidence="1">
    <location>
        <begin position="138"/>
        <end position="151"/>
    </location>
</feature>
<evidence type="ECO:0000313" key="3">
    <source>
        <dbReference type="Proteomes" id="UP000236316"/>
    </source>
</evidence>
<dbReference type="Proteomes" id="UP000236316">
    <property type="component" value="Segment"/>
</dbReference>